<gene>
    <name evidence="2" type="ORF">ACFSKP_02915</name>
</gene>
<evidence type="ECO:0000256" key="1">
    <source>
        <dbReference type="SAM" id="Phobius"/>
    </source>
</evidence>
<dbReference type="RefSeq" id="WP_250429356.1">
    <property type="nucleotide sequence ID" value="NZ_JALPRR010000002.1"/>
</dbReference>
<keyword evidence="1" id="KW-1133">Transmembrane helix</keyword>
<dbReference type="Proteomes" id="UP001597374">
    <property type="component" value="Unassembled WGS sequence"/>
</dbReference>
<dbReference type="EMBL" id="JBHUIM010000001">
    <property type="protein sequence ID" value="MFD2245189.1"/>
    <property type="molecule type" value="Genomic_DNA"/>
</dbReference>
<evidence type="ECO:0000313" key="2">
    <source>
        <dbReference type="EMBL" id="MFD2245189.1"/>
    </source>
</evidence>
<reference evidence="3" key="1">
    <citation type="journal article" date="2019" name="Int. J. Syst. Evol. Microbiol.">
        <title>The Global Catalogue of Microorganisms (GCM) 10K type strain sequencing project: providing services to taxonomists for standard genome sequencing and annotation.</title>
        <authorList>
            <consortium name="The Broad Institute Genomics Platform"/>
            <consortium name="The Broad Institute Genome Sequencing Center for Infectious Disease"/>
            <person name="Wu L."/>
            <person name="Ma J."/>
        </authorList>
    </citation>
    <scope>NUCLEOTIDE SEQUENCE [LARGE SCALE GENOMIC DNA]</scope>
    <source>
        <strain evidence="3">CGMCC 4.1782</strain>
    </source>
</reference>
<feature type="transmembrane region" description="Helical" evidence="1">
    <location>
        <begin position="7"/>
        <end position="25"/>
    </location>
</feature>
<name>A0ABW5CVB9_9BACT</name>
<dbReference type="SUPFAM" id="SSF55961">
    <property type="entry name" value="Bet v1-like"/>
    <property type="match status" value="1"/>
</dbReference>
<dbReference type="Gene3D" id="3.30.530.20">
    <property type="match status" value="1"/>
</dbReference>
<keyword evidence="1" id="KW-0812">Transmembrane</keyword>
<keyword evidence="3" id="KW-1185">Reference proteome</keyword>
<comment type="caution">
    <text evidence="2">The sequence shown here is derived from an EMBL/GenBank/DDBJ whole genome shotgun (WGS) entry which is preliminary data.</text>
</comment>
<keyword evidence="1" id="KW-0472">Membrane</keyword>
<evidence type="ECO:0000313" key="3">
    <source>
        <dbReference type="Proteomes" id="UP001597374"/>
    </source>
</evidence>
<proteinExistence type="predicted"/>
<dbReference type="InterPro" id="IPR019587">
    <property type="entry name" value="Polyketide_cyclase/dehydratase"/>
</dbReference>
<dbReference type="CDD" id="cd07818">
    <property type="entry name" value="SRPBCC_1"/>
    <property type="match status" value="1"/>
</dbReference>
<protein>
    <submittedName>
        <fullName evidence="2">SRPBCC family protein</fullName>
    </submittedName>
</protein>
<dbReference type="InterPro" id="IPR023393">
    <property type="entry name" value="START-like_dom_sf"/>
</dbReference>
<organism evidence="2 3">
    <name type="scientific">Pontibacter ruber</name>
    <dbReference type="NCBI Taxonomy" id="1343895"/>
    <lineage>
        <taxon>Bacteria</taxon>
        <taxon>Pseudomonadati</taxon>
        <taxon>Bacteroidota</taxon>
        <taxon>Cytophagia</taxon>
        <taxon>Cytophagales</taxon>
        <taxon>Hymenobacteraceae</taxon>
        <taxon>Pontibacter</taxon>
    </lineage>
</organism>
<dbReference type="Pfam" id="PF10604">
    <property type="entry name" value="Polyketide_cyc2"/>
    <property type="match status" value="1"/>
</dbReference>
<accession>A0ABW5CVB9</accession>
<sequence length="189" mass="21462">MQPVNKLLSFFVTAIIILGVISLFLPTEVHVERSMVINAPAWLTYEQVNNLKNWEKWSPWKQADPEIRLDYQGPAAGNGAQYSWKSRRRVLGTGKLTIADTEPNKRIVTEMYFVHKGRGIATHTFEETPEGTLVTWAVDSKLGHNPVKKYAGLFWGSLIGPDFERGLSNLKIVAEESEKSRRSQSYNQK</sequence>